<evidence type="ECO:0000256" key="1">
    <source>
        <dbReference type="SAM" id="MobiDB-lite"/>
    </source>
</evidence>
<evidence type="ECO:0000313" key="4">
    <source>
        <dbReference type="Proteomes" id="UP000450000"/>
    </source>
</evidence>
<evidence type="ECO:0000256" key="2">
    <source>
        <dbReference type="SAM" id="Phobius"/>
    </source>
</evidence>
<gene>
    <name evidence="3" type="ORF">F7Q99_07030</name>
</gene>
<protein>
    <submittedName>
        <fullName evidence="3">Uncharacterized protein</fullName>
    </submittedName>
</protein>
<comment type="caution">
    <text evidence="3">The sequence shown here is derived from an EMBL/GenBank/DDBJ whole genome shotgun (WGS) entry which is preliminary data.</text>
</comment>
<dbReference type="RefSeq" id="WP_153460531.1">
    <property type="nucleotide sequence ID" value="NZ_WBOF01000001.1"/>
</dbReference>
<accession>A0A6N7KMW6</accession>
<name>A0A6N7KMW6_9ACTN</name>
<feature type="region of interest" description="Disordered" evidence="1">
    <location>
        <begin position="1"/>
        <end position="32"/>
    </location>
</feature>
<dbReference type="AlphaFoldDB" id="A0A6N7KMW6"/>
<keyword evidence="2" id="KW-1133">Transmembrane helix</keyword>
<dbReference type="Proteomes" id="UP000450000">
    <property type="component" value="Unassembled WGS sequence"/>
</dbReference>
<organism evidence="3 4">
    <name type="scientific">Streptomyces kaniharaensis</name>
    <dbReference type="NCBI Taxonomy" id="212423"/>
    <lineage>
        <taxon>Bacteria</taxon>
        <taxon>Bacillati</taxon>
        <taxon>Actinomycetota</taxon>
        <taxon>Actinomycetes</taxon>
        <taxon>Kitasatosporales</taxon>
        <taxon>Streptomycetaceae</taxon>
        <taxon>Streptomyces</taxon>
    </lineage>
</organism>
<proteinExistence type="predicted"/>
<evidence type="ECO:0000313" key="3">
    <source>
        <dbReference type="EMBL" id="MQS12055.1"/>
    </source>
</evidence>
<dbReference type="EMBL" id="WBOF01000001">
    <property type="protein sequence ID" value="MQS12055.1"/>
    <property type="molecule type" value="Genomic_DNA"/>
</dbReference>
<sequence>MRAWLRSRTTAPSLVPPSGSPQRPRPTQGAGSLRGGEVVIVVVITVLAAVLAALGLPLAGILDLLGGAAFLAGRTVQSLRATHAEGRI</sequence>
<keyword evidence="4" id="KW-1185">Reference proteome</keyword>
<keyword evidence="2" id="KW-0812">Transmembrane</keyword>
<reference evidence="3 4" key="1">
    <citation type="submission" date="2019-09" db="EMBL/GenBank/DDBJ databases">
        <title>Genome Sequences of Streptomyces kaniharaensis ATCC 21070.</title>
        <authorList>
            <person name="Zhu W."/>
            <person name="De Crecy-Lagard V."/>
            <person name="Richards N.G."/>
        </authorList>
    </citation>
    <scope>NUCLEOTIDE SEQUENCE [LARGE SCALE GENOMIC DNA]</scope>
    <source>
        <strain evidence="3 4">SF-557</strain>
    </source>
</reference>
<feature type="transmembrane region" description="Helical" evidence="2">
    <location>
        <begin position="38"/>
        <end position="62"/>
    </location>
</feature>
<keyword evidence="2" id="KW-0472">Membrane</keyword>